<dbReference type="PANTHER" id="PTHR45982:SF1">
    <property type="entry name" value="REGULATOR OF CHROMOSOME CONDENSATION"/>
    <property type="match status" value="1"/>
</dbReference>
<dbReference type="GO" id="GO:0005737">
    <property type="term" value="C:cytoplasm"/>
    <property type="evidence" value="ECO:0007669"/>
    <property type="project" value="TreeGrafter"/>
</dbReference>
<dbReference type="PANTHER" id="PTHR45982">
    <property type="entry name" value="REGULATOR OF CHROMOSOME CONDENSATION"/>
    <property type="match status" value="1"/>
</dbReference>
<dbReference type="InterPro" id="IPR000408">
    <property type="entry name" value="Reg_chr_condens"/>
</dbReference>
<accession>A0A0D7AGF0</accession>
<evidence type="ECO:0000313" key="3">
    <source>
        <dbReference type="Proteomes" id="UP000054144"/>
    </source>
</evidence>
<dbReference type="InterPro" id="IPR009091">
    <property type="entry name" value="RCC1/BLIP-II"/>
</dbReference>
<reference evidence="2 3" key="1">
    <citation type="journal article" date="2015" name="Fungal Genet. Biol.">
        <title>Evolution of novel wood decay mechanisms in Agaricales revealed by the genome sequences of Fistulina hepatica and Cylindrobasidium torrendii.</title>
        <authorList>
            <person name="Floudas D."/>
            <person name="Held B.W."/>
            <person name="Riley R."/>
            <person name="Nagy L.G."/>
            <person name="Koehler G."/>
            <person name="Ransdell A.S."/>
            <person name="Younus H."/>
            <person name="Chow J."/>
            <person name="Chiniquy J."/>
            <person name="Lipzen A."/>
            <person name="Tritt A."/>
            <person name="Sun H."/>
            <person name="Haridas S."/>
            <person name="LaButti K."/>
            <person name="Ohm R.A."/>
            <person name="Kues U."/>
            <person name="Blanchette R.A."/>
            <person name="Grigoriev I.V."/>
            <person name="Minto R.E."/>
            <person name="Hibbett D.S."/>
        </authorList>
    </citation>
    <scope>NUCLEOTIDE SEQUENCE [LARGE SCALE GENOMIC DNA]</scope>
    <source>
        <strain evidence="2 3">ATCC 64428</strain>
    </source>
</reference>
<dbReference type="OrthoDB" id="5370059at2759"/>
<dbReference type="PROSITE" id="PS50012">
    <property type="entry name" value="RCC1_3"/>
    <property type="match status" value="1"/>
</dbReference>
<dbReference type="Proteomes" id="UP000054144">
    <property type="component" value="Unassembled WGS sequence"/>
</dbReference>
<dbReference type="Gene3D" id="2.130.10.30">
    <property type="entry name" value="Regulator of chromosome condensation 1/beta-lactamase-inhibitor protein II"/>
    <property type="match status" value="2"/>
</dbReference>
<dbReference type="SUPFAM" id="SSF50985">
    <property type="entry name" value="RCC1/BLIP-II"/>
    <property type="match status" value="1"/>
</dbReference>
<name>A0A0D7AGF0_9AGAR</name>
<dbReference type="AlphaFoldDB" id="A0A0D7AGF0"/>
<dbReference type="Pfam" id="PF13540">
    <property type="entry name" value="RCC1_2"/>
    <property type="match status" value="2"/>
</dbReference>
<evidence type="ECO:0000313" key="2">
    <source>
        <dbReference type="EMBL" id="KIY50502.1"/>
    </source>
</evidence>
<sequence length="470" mass="50386">MRLLSSGSNARGQLGHGALDDAHVFRECIYQMADCPFELPVGTQIVQVASGANHTLVLFSDNTTLPRVWGCGDASSGQLGPVLKEKKGGNSEETVSLRFSSRTVFQPVHIDLASMGLDGYTCNMLTCAWESTYLVLRSLDRSDALISFGANSFGELGVGLSSHPGPHLVALQGREPTCCPCVSVVRIDSVDAGLHHVIVRITERLQNGTRRHRTMGWGVCRHGQLGTIAPPASDSDAQLQAAARARNSGPSHINLPCYVFQNSAPPSEEGKENSVVAVALGSSHSVLCHSSGHLRAFGTNRKLQIFGVDGVRVPHIACTWNGTYWIGEDGAIHATGSNTHGQLGAGTRHGLSFSSGELQVSSNMVISTTKMPRRIVAGSEHVLVLLSSNTEKCPADMIHCFDEGVEVWAWGWNEHGNLGNSTTEDALRPVRIWPQAAENGNYAQIADDQGDNARVRNIWGGQGTSWIAIE</sequence>
<keyword evidence="3" id="KW-1185">Reference proteome</keyword>
<gene>
    <name evidence="2" type="ORF">FISHEDRAFT_38953</name>
</gene>
<evidence type="ECO:0000256" key="1">
    <source>
        <dbReference type="PROSITE-ProRule" id="PRU00235"/>
    </source>
</evidence>
<proteinExistence type="predicted"/>
<dbReference type="EMBL" id="KN881675">
    <property type="protein sequence ID" value="KIY50502.1"/>
    <property type="molecule type" value="Genomic_DNA"/>
</dbReference>
<organism evidence="2 3">
    <name type="scientific">Fistulina hepatica ATCC 64428</name>
    <dbReference type="NCBI Taxonomy" id="1128425"/>
    <lineage>
        <taxon>Eukaryota</taxon>
        <taxon>Fungi</taxon>
        <taxon>Dikarya</taxon>
        <taxon>Basidiomycota</taxon>
        <taxon>Agaricomycotina</taxon>
        <taxon>Agaricomycetes</taxon>
        <taxon>Agaricomycetidae</taxon>
        <taxon>Agaricales</taxon>
        <taxon>Fistulinaceae</taxon>
        <taxon>Fistulina</taxon>
    </lineage>
</organism>
<feature type="repeat" description="RCC1" evidence="1">
    <location>
        <begin position="1"/>
        <end position="61"/>
    </location>
</feature>
<protein>
    <submittedName>
        <fullName evidence="2">RCC1/BLIP-II protein</fullName>
    </submittedName>
</protein>
<dbReference type="GO" id="GO:0005085">
    <property type="term" value="F:guanyl-nucleotide exchange factor activity"/>
    <property type="evidence" value="ECO:0007669"/>
    <property type="project" value="TreeGrafter"/>
</dbReference>
<dbReference type="Pfam" id="PF00415">
    <property type="entry name" value="RCC1"/>
    <property type="match status" value="1"/>
</dbReference>
<dbReference type="PROSITE" id="PS00626">
    <property type="entry name" value="RCC1_2"/>
    <property type="match status" value="1"/>
</dbReference>
<dbReference type="InterPro" id="IPR051553">
    <property type="entry name" value="Ran_GTPase-activating"/>
</dbReference>